<reference evidence="1" key="1">
    <citation type="submission" date="2021-04" db="EMBL/GenBank/DDBJ databases">
        <authorList>
            <person name="Chebbi M.A.C M."/>
        </authorList>
    </citation>
    <scope>NUCLEOTIDE SEQUENCE</scope>
</reference>
<accession>A0A8J2EET5</accession>
<dbReference type="EMBL" id="CAJNRD030000569">
    <property type="protein sequence ID" value="CAG5071772.1"/>
    <property type="molecule type" value="Genomic_DNA"/>
</dbReference>
<dbReference type="PANTHER" id="PTHR21301">
    <property type="entry name" value="REVERSE TRANSCRIPTASE"/>
    <property type="match status" value="1"/>
</dbReference>
<proteinExistence type="predicted"/>
<evidence type="ECO:0000313" key="2">
    <source>
        <dbReference type="Proteomes" id="UP000786811"/>
    </source>
</evidence>
<feature type="non-terminal residue" evidence="1">
    <location>
        <position position="182"/>
    </location>
</feature>
<dbReference type="Proteomes" id="UP000786811">
    <property type="component" value="Unassembled WGS sequence"/>
</dbReference>
<protein>
    <submittedName>
        <fullName evidence="1">Uncharacterized protein</fullName>
    </submittedName>
</protein>
<keyword evidence="2" id="KW-1185">Reference proteome</keyword>
<dbReference type="AlphaFoldDB" id="A0A8J2EET5"/>
<comment type="caution">
    <text evidence="1">The sequence shown here is derived from an EMBL/GenBank/DDBJ whole genome shotgun (WGS) entry which is preliminary data.</text>
</comment>
<dbReference type="OrthoDB" id="7698743at2759"/>
<organism evidence="1 2">
    <name type="scientific">Cotesia congregata</name>
    <name type="common">Parasitoid wasp</name>
    <name type="synonym">Apanteles congregatus</name>
    <dbReference type="NCBI Taxonomy" id="51543"/>
    <lineage>
        <taxon>Eukaryota</taxon>
        <taxon>Metazoa</taxon>
        <taxon>Ecdysozoa</taxon>
        <taxon>Arthropoda</taxon>
        <taxon>Hexapoda</taxon>
        <taxon>Insecta</taxon>
        <taxon>Pterygota</taxon>
        <taxon>Neoptera</taxon>
        <taxon>Endopterygota</taxon>
        <taxon>Hymenoptera</taxon>
        <taxon>Apocrita</taxon>
        <taxon>Ichneumonoidea</taxon>
        <taxon>Braconidae</taxon>
        <taxon>Microgastrinae</taxon>
        <taxon>Cotesia</taxon>
    </lineage>
</organism>
<name>A0A8J2EET5_COTCN</name>
<gene>
    <name evidence="1" type="ORF">HICCMSTLAB_LOCUS85</name>
</gene>
<evidence type="ECO:0000313" key="1">
    <source>
        <dbReference type="EMBL" id="CAG5071772.1"/>
    </source>
</evidence>
<feature type="non-terminal residue" evidence="1">
    <location>
        <position position="1"/>
    </location>
</feature>
<sequence length="182" mass="21340">TYNALPPRLYELRKTHKVGCKLRLVFSNIGSPSYEISKFVYKILSPYVLSFEFNMKDSFQFFERIKSVLVDDGYLLISLDVVSLFTNVKQDLITNIIKERWNVIKDFINLDQELLFDLVKFCFHSGYFLFQRNYYIQKEGCGIRSPASPVVAITAVDYRVVVLLVSLYQRFVTQDWMLVQAD</sequence>
<dbReference type="PANTHER" id="PTHR21301:SF10">
    <property type="entry name" value="REVERSE TRANSCRIPTASE DOMAIN-CONTAINING PROTEIN"/>
    <property type="match status" value="1"/>
</dbReference>